<evidence type="ECO:0000256" key="1">
    <source>
        <dbReference type="SAM" id="Phobius"/>
    </source>
</evidence>
<dbReference type="RefSeq" id="WP_209872143.1">
    <property type="nucleotide sequence ID" value="NZ_JAGGLV010000005.1"/>
</dbReference>
<keyword evidence="1" id="KW-0812">Transmembrane</keyword>
<comment type="caution">
    <text evidence="3">The sequence shown here is derived from an EMBL/GenBank/DDBJ whole genome shotgun (WGS) entry which is preliminary data.</text>
</comment>
<dbReference type="Pfam" id="PF13786">
    <property type="entry name" value="DUF4179"/>
    <property type="match status" value="1"/>
</dbReference>
<gene>
    <name evidence="3" type="ORF">J2Z70_001992</name>
</gene>
<dbReference type="Proteomes" id="UP000773462">
    <property type="component" value="Unassembled WGS sequence"/>
</dbReference>
<name>A0ABS4NP76_9BACL</name>
<dbReference type="Gene3D" id="2.60.40.1630">
    <property type="entry name" value="bacillus anthracis domain"/>
    <property type="match status" value="1"/>
</dbReference>
<reference evidence="3 4" key="1">
    <citation type="submission" date="2021-03" db="EMBL/GenBank/DDBJ databases">
        <title>Genomic Encyclopedia of Type Strains, Phase IV (KMG-IV): sequencing the most valuable type-strain genomes for metagenomic binning, comparative biology and taxonomic classification.</title>
        <authorList>
            <person name="Goeker M."/>
        </authorList>
    </citation>
    <scope>NUCLEOTIDE SEQUENCE [LARGE SCALE GENOMIC DNA]</scope>
    <source>
        <strain evidence="3 4">DSM 101953</strain>
    </source>
</reference>
<feature type="transmembrane region" description="Helical" evidence="1">
    <location>
        <begin position="58"/>
        <end position="77"/>
    </location>
</feature>
<accession>A0ABS4NP76</accession>
<dbReference type="EMBL" id="JAGGLV010000005">
    <property type="protein sequence ID" value="MBP2111851.1"/>
    <property type="molecule type" value="Genomic_DNA"/>
</dbReference>
<evidence type="ECO:0000313" key="3">
    <source>
        <dbReference type="EMBL" id="MBP2111851.1"/>
    </source>
</evidence>
<protein>
    <recommendedName>
        <fullName evidence="2">DUF4179 domain-containing protein</fullName>
    </recommendedName>
</protein>
<keyword evidence="1" id="KW-1133">Transmembrane helix</keyword>
<proteinExistence type="predicted"/>
<evidence type="ECO:0000259" key="2">
    <source>
        <dbReference type="Pfam" id="PF13786"/>
    </source>
</evidence>
<feature type="domain" description="DUF4179" evidence="2">
    <location>
        <begin position="52"/>
        <end position="132"/>
    </location>
</feature>
<evidence type="ECO:0000313" key="4">
    <source>
        <dbReference type="Proteomes" id="UP000773462"/>
    </source>
</evidence>
<sequence length="555" mass="62544">MDRTEAQLKRRLNEDQELNYPDFEQMWGRIEQAGYVSSKGSSHAGAGSRVRHRNWRKVTVAASFSVVLMAVPVYAAVQYDWGSLLDHRSGVEAALSQNLGQPLGQTITKDGVTLTLHTALTDENRTVILYSLDVGPDGGDGKLWNINGMTLKDGPGRSGNQEFNNQQWDEKNKRYNGYFETDWTPDQETAKVSLTAERIQLYSQQEVDLKLDTDSPERQSFPVNRDGLESFSVQPFKEGTDHLMLSTAAIFDDPEAKNWAFPQITAYRGGQLVKNSRAGAMGKPGDNGEYTSVQYYKPADVPKDQTVYKLDYTKLERNIDGPWAFDFELSKKKMAGATIKTALDLPLEAGNTDNRIEQMVVTPTQVRVSVRSKAKPFSELPYVNYSLEVGGRMLEGGLWYSMSEDKELIAVRFERPSDLEITKDTPMTLVGNYKVTRHGDDKKPLQLTNISSEKQTVIRETGGYPVQWTYYMQGEDLYVETRSDDPKFGGVNQTHIGTGKDRIVSKIVSTKFRGDGNNRSIDVYENFKGTEASIYMFFYSTNEPDKETRVQLQGQ</sequence>
<keyword evidence="4" id="KW-1185">Reference proteome</keyword>
<dbReference type="InterPro" id="IPR025436">
    <property type="entry name" value="DUF4179"/>
</dbReference>
<organism evidence="3 4">
    <name type="scientific">Paenibacillus silagei</name>
    <dbReference type="NCBI Taxonomy" id="1670801"/>
    <lineage>
        <taxon>Bacteria</taxon>
        <taxon>Bacillati</taxon>
        <taxon>Bacillota</taxon>
        <taxon>Bacilli</taxon>
        <taxon>Bacillales</taxon>
        <taxon>Paenibacillaceae</taxon>
        <taxon>Paenibacillus</taxon>
    </lineage>
</organism>
<keyword evidence="1" id="KW-0472">Membrane</keyword>